<keyword evidence="5" id="KW-0676">Redox-active center</keyword>
<keyword evidence="7" id="KW-1185">Reference proteome</keyword>
<dbReference type="GO" id="GO:0006749">
    <property type="term" value="P:glutathione metabolic process"/>
    <property type="evidence" value="ECO:0007669"/>
    <property type="project" value="TreeGrafter"/>
</dbReference>
<dbReference type="InterPro" id="IPR036188">
    <property type="entry name" value="FAD/NAD-bd_sf"/>
</dbReference>
<dbReference type="GO" id="GO:0034599">
    <property type="term" value="P:cellular response to oxidative stress"/>
    <property type="evidence" value="ECO:0007669"/>
    <property type="project" value="TreeGrafter"/>
</dbReference>
<reference evidence="6" key="2">
    <citation type="submission" date="2025-09" db="UniProtKB">
        <authorList>
            <consortium name="Ensembl"/>
        </authorList>
    </citation>
    <scope>IDENTIFICATION</scope>
</reference>
<dbReference type="GO" id="GO:0005739">
    <property type="term" value="C:mitochondrion"/>
    <property type="evidence" value="ECO:0007669"/>
    <property type="project" value="TreeGrafter"/>
</dbReference>
<accession>A0A671NQY2</accession>
<dbReference type="SUPFAM" id="SSF55424">
    <property type="entry name" value="FAD/NAD-linked reductases, dimerisation (C-terminal) domain"/>
    <property type="match status" value="1"/>
</dbReference>
<dbReference type="Gene3D" id="3.30.390.30">
    <property type="match status" value="2"/>
</dbReference>
<protein>
    <submittedName>
        <fullName evidence="6">Thioredoxin reductase 2, tandem duplicate 1</fullName>
    </submittedName>
</protein>
<dbReference type="GO" id="GO:0004362">
    <property type="term" value="F:glutathione-disulfide reductase (NADPH) activity"/>
    <property type="evidence" value="ECO:0007669"/>
    <property type="project" value="TreeGrafter"/>
</dbReference>
<evidence type="ECO:0000256" key="5">
    <source>
        <dbReference type="ARBA" id="ARBA00023284"/>
    </source>
</evidence>
<organism evidence="6 7">
    <name type="scientific">Sinocyclocheilus anshuiensis</name>
    <dbReference type="NCBI Taxonomy" id="1608454"/>
    <lineage>
        <taxon>Eukaryota</taxon>
        <taxon>Metazoa</taxon>
        <taxon>Chordata</taxon>
        <taxon>Craniata</taxon>
        <taxon>Vertebrata</taxon>
        <taxon>Euteleostomi</taxon>
        <taxon>Actinopterygii</taxon>
        <taxon>Neopterygii</taxon>
        <taxon>Teleostei</taxon>
        <taxon>Ostariophysi</taxon>
        <taxon>Cypriniformes</taxon>
        <taxon>Cyprinidae</taxon>
        <taxon>Cyprininae</taxon>
        <taxon>Sinocyclocheilus</taxon>
    </lineage>
</organism>
<keyword evidence="3" id="KW-0560">Oxidoreductase</keyword>
<evidence type="ECO:0000256" key="1">
    <source>
        <dbReference type="ARBA" id="ARBA00001974"/>
    </source>
</evidence>
<dbReference type="InterPro" id="IPR046952">
    <property type="entry name" value="GSHR/TRXR-like"/>
</dbReference>
<dbReference type="Ensembl" id="ENSSANT00000050282.1">
    <property type="protein sequence ID" value="ENSSANP00000047267.1"/>
    <property type="gene ID" value="ENSSANG00000023838.1"/>
</dbReference>
<evidence type="ECO:0000256" key="4">
    <source>
        <dbReference type="ARBA" id="ARBA00023157"/>
    </source>
</evidence>
<dbReference type="PANTHER" id="PTHR42737:SF7">
    <property type="entry name" value="THIOREDOXIN-DISULFIDE REDUCTASE"/>
    <property type="match status" value="1"/>
</dbReference>
<name>A0A671NQY2_9TELE</name>
<sequence>MPTPALFQGRPELTPTAIKAGRLLARRLVGHSTELMNYENVATTVFTPLEYGCVGLSEEEAERRHGKDQIEVKYSNVTMGAVRHSIKSNEYSVCVFIHRCGLTFEHLRNTVGIHPTCAEELVKLNITKRSGLDATVTGC</sequence>
<evidence type="ECO:0000256" key="3">
    <source>
        <dbReference type="ARBA" id="ARBA00023002"/>
    </source>
</evidence>
<evidence type="ECO:0000256" key="2">
    <source>
        <dbReference type="ARBA" id="ARBA00007532"/>
    </source>
</evidence>
<dbReference type="Gene3D" id="3.50.50.60">
    <property type="entry name" value="FAD/NAD(P)-binding domain"/>
    <property type="match status" value="1"/>
</dbReference>
<dbReference type="AlphaFoldDB" id="A0A671NQY2"/>
<dbReference type="InterPro" id="IPR016156">
    <property type="entry name" value="FAD/NAD-linked_Rdtase_dimer_sf"/>
</dbReference>
<dbReference type="GO" id="GO:0050660">
    <property type="term" value="F:flavin adenine dinucleotide binding"/>
    <property type="evidence" value="ECO:0007669"/>
    <property type="project" value="InterPro"/>
</dbReference>
<dbReference type="GO" id="GO:0005829">
    <property type="term" value="C:cytosol"/>
    <property type="evidence" value="ECO:0007669"/>
    <property type="project" value="TreeGrafter"/>
</dbReference>
<dbReference type="Proteomes" id="UP000472260">
    <property type="component" value="Unassembled WGS sequence"/>
</dbReference>
<keyword evidence="4" id="KW-1015">Disulfide bond</keyword>
<comment type="similarity">
    <text evidence="2">Belongs to the class-I pyridine nucleotide-disulfide oxidoreductase family.</text>
</comment>
<dbReference type="GO" id="GO:0045454">
    <property type="term" value="P:cell redox homeostasis"/>
    <property type="evidence" value="ECO:0007669"/>
    <property type="project" value="InterPro"/>
</dbReference>
<evidence type="ECO:0000313" key="7">
    <source>
        <dbReference type="Proteomes" id="UP000472260"/>
    </source>
</evidence>
<dbReference type="PANTHER" id="PTHR42737">
    <property type="entry name" value="GLUTATHIONE REDUCTASE"/>
    <property type="match status" value="1"/>
</dbReference>
<reference evidence="6" key="1">
    <citation type="submission" date="2025-08" db="UniProtKB">
        <authorList>
            <consortium name="Ensembl"/>
        </authorList>
    </citation>
    <scope>IDENTIFICATION</scope>
</reference>
<proteinExistence type="inferred from homology"/>
<evidence type="ECO:0000313" key="6">
    <source>
        <dbReference type="Ensembl" id="ENSSANP00000047267.1"/>
    </source>
</evidence>
<comment type="cofactor">
    <cofactor evidence="1">
        <name>FAD</name>
        <dbReference type="ChEBI" id="CHEBI:57692"/>
    </cofactor>
</comment>